<dbReference type="Pfam" id="PF04023">
    <property type="entry name" value="FeoA"/>
    <property type="match status" value="1"/>
</dbReference>
<dbReference type="Proteomes" id="UP000657421">
    <property type="component" value="Unassembled WGS sequence"/>
</dbReference>
<reference evidence="2 3" key="1">
    <citation type="submission" date="2020-08" db="EMBL/GenBank/DDBJ databases">
        <title>Genome public.</title>
        <authorList>
            <person name="Liu C."/>
            <person name="Sun Q."/>
        </authorList>
    </citation>
    <scope>NUCLEOTIDE SEQUENCE [LARGE SCALE GENOMIC DNA]</scope>
    <source>
        <strain evidence="2 3">NSJ-46</strain>
    </source>
</reference>
<dbReference type="InterPro" id="IPR007167">
    <property type="entry name" value="Fe-transptr_FeoA-like"/>
</dbReference>
<dbReference type="RefSeq" id="WP_249307014.1">
    <property type="nucleotide sequence ID" value="NZ_JACRSZ010000001.1"/>
</dbReference>
<dbReference type="Gene3D" id="2.30.30.90">
    <property type="match status" value="1"/>
</dbReference>
<comment type="caution">
    <text evidence="2">The sequence shown here is derived from an EMBL/GenBank/DDBJ whole genome shotgun (WGS) entry which is preliminary data.</text>
</comment>
<evidence type="ECO:0000259" key="1">
    <source>
        <dbReference type="Pfam" id="PF04023"/>
    </source>
</evidence>
<accession>A0ABR7N6L7</accession>
<proteinExistence type="predicted"/>
<sequence length="70" mass="7727">MRNLSAQTAGNACTIKWMFGAPEILNFLREGHIEEGSTIKVIQNFCGNMIVSAQGRQFAVSKDIADRIKV</sequence>
<feature type="domain" description="Ferrous iron transporter FeoA-like" evidence="1">
    <location>
        <begin position="4"/>
        <end position="70"/>
    </location>
</feature>
<dbReference type="EMBL" id="JACRSZ010000001">
    <property type="protein sequence ID" value="MBC8572045.1"/>
    <property type="molecule type" value="Genomic_DNA"/>
</dbReference>
<keyword evidence="3" id="KW-1185">Reference proteome</keyword>
<evidence type="ECO:0000313" key="2">
    <source>
        <dbReference type="EMBL" id="MBC8572045.1"/>
    </source>
</evidence>
<gene>
    <name evidence="2" type="ORF">H8716_02920</name>
</gene>
<protein>
    <submittedName>
        <fullName evidence="2">Ferrous iron transport protein A</fullName>
    </submittedName>
</protein>
<organism evidence="2 3">
    <name type="scientific">Jingyaoa shaoxingensis</name>
    <dbReference type="NCBI Taxonomy" id="2763671"/>
    <lineage>
        <taxon>Bacteria</taxon>
        <taxon>Bacillati</taxon>
        <taxon>Bacillota</taxon>
        <taxon>Clostridia</taxon>
        <taxon>Lachnospirales</taxon>
        <taxon>Lachnospiraceae</taxon>
        <taxon>Jingyaoa</taxon>
    </lineage>
</organism>
<dbReference type="InterPro" id="IPR038157">
    <property type="entry name" value="FeoA_core_dom"/>
</dbReference>
<evidence type="ECO:0000313" key="3">
    <source>
        <dbReference type="Proteomes" id="UP000657421"/>
    </source>
</evidence>
<name>A0ABR7N6L7_9FIRM</name>